<sequence length="459" mass="51365">MVFSFLILVALTRLASSQTPYNAQQPLTPQDHSQGYKFDPLFHLPGISPYFDAVAFGLSHDAPLGCNITAASYIIRHSAIYANEHEYETYMKPFLNKLKKNLDGWSGPLSFLTEWTSPILEDKLEDITPSGAEDAVKVGLHLLERYRDLVPTTKRILADKKARTYDTAKNFIKAFPNSEDIELVRITQDRDGAMDALIPHKSCPAFNKEPGKNETAEFISNYAPFVSKRLRPYTAFDLTDNDVVGLQQLCGYESAIKGTRSPICAVFSDSEWMAYEYAWDLKYAHMVGPLNPLSTYLGFPWLQEQTKLFSAIDSNTPHSTHDKNGRGWPKGQRLFLSFTHREVPPFIATALGIFNSSSTAKEEFPTDSINWTRAWKMADLIPFLGHVGLEKMECGIEAGIKGAFIRVIANSAPRPIPNCQRGPSASCNFEGFQELMKRGYEKYGDFHGVCGTKKGLGFA</sequence>
<keyword evidence="3" id="KW-1015">Disulfide bond</keyword>
<reference evidence="5" key="1">
    <citation type="journal article" date="2020" name="Stud. Mycol.">
        <title>101 Dothideomycetes genomes: a test case for predicting lifestyles and emergence of pathogens.</title>
        <authorList>
            <person name="Haridas S."/>
            <person name="Albert R."/>
            <person name="Binder M."/>
            <person name="Bloem J."/>
            <person name="Labutti K."/>
            <person name="Salamov A."/>
            <person name="Andreopoulos B."/>
            <person name="Baker S."/>
            <person name="Barry K."/>
            <person name="Bills G."/>
            <person name="Bluhm B."/>
            <person name="Cannon C."/>
            <person name="Castanera R."/>
            <person name="Culley D."/>
            <person name="Daum C."/>
            <person name="Ezra D."/>
            <person name="Gonzalez J."/>
            <person name="Henrissat B."/>
            <person name="Kuo A."/>
            <person name="Liang C."/>
            <person name="Lipzen A."/>
            <person name="Lutzoni F."/>
            <person name="Magnuson J."/>
            <person name="Mondo S."/>
            <person name="Nolan M."/>
            <person name="Ohm R."/>
            <person name="Pangilinan J."/>
            <person name="Park H.-J."/>
            <person name="Ramirez L."/>
            <person name="Alfaro M."/>
            <person name="Sun H."/>
            <person name="Tritt A."/>
            <person name="Yoshinaga Y."/>
            <person name="Zwiers L.-H."/>
            <person name="Turgeon B."/>
            <person name="Goodwin S."/>
            <person name="Spatafora J."/>
            <person name="Crous P."/>
            <person name="Grigoriev I."/>
        </authorList>
    </citation>
    <scope>NUCLEOTIDE SEQUENCE</scope>
    <source>
        <strain evidence="5">CBS 279.74</strain>
    </source>
</reference>
<organism evidence="5 6">
    <name type="scientific">Pleomassaria siparia CBS 279.74</name>
    <dbReference type="NCBI Taxonomy" id="1314801"/>
    <lineage>
        <taxon>Eukaryota</taxon>
        <taxon>Fungi</taxon>
        <taxon>Dikarya</taxon>
        <taxon>Ascomycota</taxon>
        <taxon>Pezizomycotina</taxon>
        <taxon>Dothideomycetes</taxon>
        <taxon>Pleosporomycetidae</taxon>
        <taxon>Pleosporales</taxon>
        <taxon>Pleomassariaceae</taxon>
        <taxon>Pleomassaria</taxon>
    </lineage>
</organism>
<dbReference type="EMBL" id="MU005765">
    <property type="protein sequence ID" value="KAF2713618.1"/>
    <property type="molecule type" value="Genomic_DNA"/>
</dbReference>
<gene>
    <name evidence="5" type="ORF">K504DRAFT_462136</name>
</gene>
<protein>
    <submittedName>
        <fullName evidence="5">Histidine acid phosphatase-like protein</fullName>
    </submittedName>
</protein>
<dbReference type="Proteomes" id="UP000799428">
    <property type="component" value="Unassembled WGS sequence"/>
</dbReference>
<evidence type="ECO:0000256" key="1">
    <source>
        <dbReference type="ARBA" id="ARBA00022801"/>
    </source>
</evidence>
<keyword evidence="6" id="KW-1185">Reference proteome</keyword>
<dbReference type="InterPro" id="IPR016274">
    <property type="entry name" value="Histidine_acid_Pase_euk"/>
</dbReference>
<dbReference type="FunFam" id="3.40.50.1240:FF:000065">
    <property type="entry name" value="Similar to histidine acid phosphatase"/>
    <property type="match status" value="1"/>
</dbReference>
<feature type="chain" id="PRO_5026152065" evidence="4">
    <location>
        <begin position="18"/>
        <end position="459"/>
    </location>
</feature>
<dbReference type="SUPFAM" id="SSF53254">
    <property type="entry name" value="Phosphoglycerate mutase-like"/>
    <property type="match status" value="1"/>
</dbReference>
<keyword evidence="4" id="KW-0732">Signal</keyword>
<dbReference type="GO" id="GO:0009277">
    <property type="term" value="C:fungal-type cell wall"/>
    <property type="evidence" value="ECO:0007669"/>
    <property type="project" value="TreeGrafter"/>
</dbReference>
<feature type="disulfide bond" evidence="3">
    <location>
        <begin position="250"/>
        <end position="264"/>
    </location>
</feature>
<feature type="disulfide bond" evidence="3">
    <location>
        <begin position="66"/>
        <end position="394"/>
    </location>
</feature>
<dbReference type="CDD" id="cd07061">
    <property type="entry name" value="HP_HAP_like"/>
    <property type="match status" value="1"/>
</dbReference>
<name>A0A6G1KLA5_9PLEO</name>
<dbReference type="InterPro" id="IPR000560">
    <property type="entry name" value="His_Pase_clade-2"/>
</dbReference>
<dbReference type="InterPro" id="IPR029033">
    <property type="entry name" value="His_PPase_superfam"/>
</dbReference>
<accession>A0A6G1KLA5</accession>
<dbReference type="OrthoDB" id="6509975at2759"/>
<evidence type="ECO:0000256" key="2">
    <source>
        <dbReference type="ARBA" id="ARBA00023180"/>
    </source>
</evidence>
<evidence type="ECO:0000313" key="5">
    <source>
        <dbReference type="EMBL" id="KAF2713618.1"/>
    </source>
</evidence>
<proteinExistence type="predicted"/>
<feature type="signal peptide" evidence="4">
    <location>
        <begin position="1"/>
        <end position="17"/>
    </location>
</feature>
<evidence type="ECO:0000256" key="4">
    <source>
        <dbReference type="SAM" id="SignalP"/>
    </source>
</evidence>
<keyword evidence="2" id="KW-0325">Glycoprotein</keyword>
<evidence type="ECO:0000256" key="3">
    <source>
        <dbReference type="PIRSR" id="PIRSR000894-2"/>
    </source>
</evidence>
<dbReference type="Gene3D" id="3.40.50.1240">
    <property type="entry name" value="Phosphoglycerate mutase-like"/>
    <property type="match status" value="1"/>
</dbReference>
<dbReference type="PANTHER" id="PTHR20963">
    <property type="entry name" value="MULTIPLE INOSITOL POLYPHOSPHATE PHOSPHATASE-RELATED"/>
    <property type="match status" value="1"/>
</dbReference>
<dbReference type="AlphaFoldDB" id="A0A6G1KLA5"/>
<feature type="disulfide bond" evidence="3">
    <location>
        <begin position="419"/>
        <end position="427"/>
    </location>
</feature>
<keyword evidence="1" id="KW-0378">Hydrolase</keyword>
<dbReference type="GO" id="GO:0003993">
    <property type="term" value="F:acid phosphatase activity"/>
    <property type="evidence" value="ECO:0007669"/>
    <property type="project" value="TreeGrafter"/>
</dbReference>
<dbReference type="PANTHER" id="PTHR20963:SF12">
    <property type="entry name" value="HISTIDINE ACID PHOSPHATASE"/>
    <property type="match status" value="1"/>
</dbReference>
<dbReference type="Pfam" id="PF00328">
    <property type="entry name" value="His_Phos_2"/>
    <property type="match status" value="1"/>
</dbReference>
<evidence type="ECO:0000313" key="6">
    <source>
        <dbReference type="Proteomes" id="UP000799428"/>
    </source>
</evidence>
<dbReference type="PIRSF" id="PIRSF000894">
    <property type="entry name" value="Acid_phosphatase"/>
    <property type="match status" value="1"/>
</dbReference>